<dbReference type="AlphaFoldDB" id="A0A7S2HHV2"/>
<name>A0A7S2HHV2_9STRA</name>
<protein>
    <recommendedName>
        <fullName evidence="1">Fungal lipase-type domain-containing protein</fullName>
    </recommendedName>
</protein>
<dbReference type="CDD" id="cd00519">
    <property type="entry name" value="Lipase_3"/>
    <property type="match status" value="1"/>
</dbReference>
<proteinExistence type="predicted"/>
<feature type="non-terminal residue" evidence="2">
    <location>
        <position position="1"/>
    </location>
</feature>
<dbReference type="SUPFAM" id="SSF53474">
    <property type="entry name" value="alpha/beta-Hydrolases"/>
    <property type="match status" value="1"/>
</dbReference>
<feature type="domain" description="Fungal lipase-type" evidence="1">
    <location>
        <begin position="183"/>
        <end position="324"/>
    </location>
</feature>
<dbReference type="GO" id="GO:0006629">
    <property type="term" value="P:lipid metabolic process"/>
    <property type="evidence" value="ECO:0007669"/>
    <property type="project" value="InterPro"/>
</dbReference>
<evidence type="ECO:0000259" key="1">
    <source>
        <dbReference type="Pfam" id="PF01764"/>
    </source>
</evidence>
<dbReference type="InterPro" id="IPR029058">
    <property type="entry name" value="AB_hydrolase_fold"/>
</dbReference>
<dbReference type="Gene3D" id="3.40.50.1820">
    <property type="entry name" value="alpha/beta hydrolase"/>
    <property type="match status" value="1"/>
</dbReference>
<evidence type="ECO:0000313" key="2">
    <source>
        <dbReference type="EMBL" id="CAD9490792.1"/>
    </source>
</evidence>
<organism evidence="2">
    <name type="scientific">Helicotheca tamesis</name>
    <dbReference type="NCBI Taxonomy" id="374047"/>
    <lineage>
        <taxon>Eukaryota</taxon>
        <taxon>Sar</taxon>
        <taxon>Stramenopiles</taxon>
        <taxon>Ochrophyta</taxon>
        <taxon>Bacillariophyta</taxon>
        <taxon>Mediophyceae</taxon>
        <taxon>Lithodesmiophycidae</taxon>
        <taxon>Lithodesmiales</taxon>
        <taxon>Lithodesmiaceae</taxon>
        <taxon>Helicotheca</taxon>
    </lineage>
</organism>
<dbReference type="PANTHER" id="PTHR45856">
    <property type="entry name" value="ALPHA/BETA-HYDROLASES SUPERFAMILY PROTEIN"/>
    <property type="match status" value="1"/>
</dbReference>
<accession>A0A7S2HHV2</accession>
<gene>
    <name evidence="2" type="ORF">HTAM1171_LOCUS5592</name>
</gene>
<reference evidence="2" key="1">
    <citation type="submission" date="2021-01" db="EMBL/GenBank/DDBJ databases">
        <authorList>
            <person name="Corre E."/>
            <person name="Pelletier E."/>
            <person name="Niang G."/>
            <person name="Scheremetjew M."/>
            <person name="Finn R."/>
            <person name="Kale V."/>
            <person name="Holt S."/>
            <person name="Cochrane G."/>
            <person name="Meng A."/>
            <person name="Brown T."/>
            <person name="Cohen L."/>
        </authorList>
    </citation>
    <scope>NUCLEOTIDE SEQUENCE</scope>
    <source>
        <strain evidence="2">CCMP826</strain>
    </source>
</reference>
<dbReference type="Pfam" id="PF01764">
    <property type="entry name" value="Lipase_3"/>
    <property type="match status" value="1"/>
</dbReference>
<dbReference type="EMBL" id="HBGV01009051">
    <property type="protein sequence ID" value="CAD9490792.1"/>
    <property type="molecule type" value="Transcribed_RNA"/>
</dbReference>
<sequence>VIVASPSRRKLLQAALAVIATIRTFTIAFTFRHVHRPISIQTCYFQKQKIDQNNHIHDWSNRVMFRRWLVKTKANNNNEIASNKDATNDFGIDKNELAIDQMDETEPLNETDWRCPSCDETPKIATTLDGRLLCASQCAYDTESKSSIPYIRGASFIPGEKAKRITNGKINSVLIGKTVDGIVIAFRGTLTSSPIDWLQNAALYMSDVMVRRDGLKAGSRVHVGFYGAVRSLWKPLKATVLQMLLETSSRKKNIYLTGHSKGGALASIAAILMKNDADLPNPTYVATFASVKFGNSEFRDEYNSMIDQTTYESHLDLIPFLPPSQAVMDMMESMEGGDEMMKMIDDIMWSEEQKKKKGGYVWDYQPVGSRRFINENGQIKSKVTQELDNERIQDIEKKTFLSLGKFRAAHCSSCPDDTETCDGGYFRGIAPEICENCDV</sequence>
<dbReference type="InterPro" id="IPR051218">
    <property type="entry name" value="Sec_MonoDiacylglyc_Lipase"/>
</dbReference>
<dbReference type="InterPro" id="IPR002921">
    <property type="entry name" value="Fungal_lipase-type"/>
</dbReference>
<dbReference type="PANTHER" id="PTHR45856:SF11">
    <property type="entry name" value="FUNGAL LIPASE-LIKE DOMAIN-CONTAINING PROTEIN"/>
    <property type="match status" value="1"/>
</dbReference>